<dbReference type="EMBL" id="JABWDY010020648">
    <property type="protein sequence ID" value="KAF5192981.1"/>
    <property type="molecule type" value="Genomic_DNA"/>
</dbReference>
<keyword evidence="2" id="KW-1185">Reference proteome</keyword>
<comment type="caution">
    <text evidence="1">The sequence shown here is derived from an EMBL/GenBank/DDBJ whole genome shotgun (WGS) entry which is preliminary data.</text>
</comment>
<evidence type="ECO:0000313" key="2">
    <source>
        <dbReference type="Proteomes" id="UP000554482"/>
    </source>
</evidence>
<feature type="non-terminal residue" evidence="1">
    <location>
        <position position="63"/>
    </location>
</feature>
<name>A0A7J6W6W1_THATH</name>
<gene>
    <name evidence="1" type="ORF">FRX31_017432</name>
</gene>
<protein>
    <submittedName>
        <fullName evidence="1">Uncharacterized protein</fullName>
    </submittedName>
</protein>
<sequence>MLRQQQLKGKIPLTVEMRLGVKFNTLVYIRKRRRATLDVHCDVVVDEFTVSATVFYNKCRTKL</sequence>
<organism evidence="1 2">
    <name type="scientific">Thalictrum thalictroides</name>
    <name type="common">Rue-anemone</name>
    <name type="synonym">Anemone thalictroides</name>
    <dbReference type="NCBI Taxonomy" id="46969"/>
    <lineage>
        <taxon>Eukaryota</taxon>
        <taxon>Viridiplantae</taxon>
        <taxon>Streptophyta</taxon>
        <taxon>Embryophyta</taxon>
        <taxon>Tracheophyta</taxon>
        <taxon>Spermatophyta</taxon>
        <taxon>Magnoliopsida</taxon>
        <taxon>Ranunculales</taxon>
        <taxon>Ranunculaceae</taxon>
        <taxon>Thalictroideae</taxon>
        <taxon>Thalictrum</taxon>
    </lineage>
</organism>
<proteinExistence type="predicted"/>
<dbReference type="AlphaFoldDB" id="A0A7J6W6W1"/>
<accession>A0A7J6W6W1</accession>
<reference evidence="1 2" key="1">
    <citation type="submission" date="2020-06" db="EMBL/GenBank/DDBJ databases">
        <title>Transcriptomic and genomic resources for Thalictrum thalictroides and T. hernandezii: Facilitating candidate gene discovery in an emerging model plant lineage.</title>
        <authorList>
            <person name="Arias T."/>
            <person name="Riano-Pachon D.M."/>
            <person name="Di Stilio V.S."/>
        </authorList>
    </citation>
    <scope>NUCLEOTIDE SEQUENCE [LARGE SCALE GENOMIC DNA]</scope>
    <source>
        <strain evidence="2">cv. WT478/WT964</strain>
        <tissue evidence="1">Leaves</tissue>
    </source>
</reference>
<dbReference type="Proteomes" id="UP000554482">
    <property type="component" value="Unassembled WGS sequence"/>
</dbReference>
<evidence type="ECO:0000313" key="1">
    <source>
        <dbReference type="EMBL" id="KAF5192981.1"/>
    </source>
</evidence>